<dbReference type="RefSeq" id="WP_213656278.1">
    <property type="nucleotide sequence ID" value="NZ_BOSL01000017.1"/>
</dbReference>
<gene>
    <name evidence="1" type="ORF">J42TS3_42910</name>
</gene>
<protein>
    <recommendedName>
        <fullName evidence="3">Minor capsid protein</fullName>
    </recommendedName>
</protein>
<name>A0ABQ4MH04_9BACL</name>
<organism evidence="1 2">
    <name type="scientific">Paenibacillus vini</name>
    <dbReference type="NCBI Taxonomy" id="1476024"/>
    <lineage>
        <taxon>Bacteria</taxon>
        <taxon>Bacillati</taxon>
        <taxon>Bacillota</taxon>
        <taxon>Bacilli</taxon>
        <taxon>Bacillales</taxon>
        <taxon>Paenibacillaceae</taxon>
        <taxon>Paenibacillus</taxon>
    </lineage>
</organism>
<dbReference type="Pfam" id="PF06152">
    <property type="entry name" value="Phage_min_cap2"/>
    <property type="match status" value="1"/>
</dbReference>
<keyword evidence="2" id="KW-1185">Reference proteome</keyword>
<dbReference type="InterPro" id="IPR009319">
    <property type="entry name" value="Phage_A118_VSP1"/>
</dbReference>
<reference evidence="1 2" key="1">
    <citation type="submission" date="2021-03" db="EMBL/GenBank/DDBJ databases">
        <title>Antimicrobial resistance genes in bacteria isolated from Japanese honey, and their potential for conferring macrolide and lincosamide resistance in the American foulbrood pathogen Paenibacillus larvae.</title>
        <authorList>
            <person name="Okamoto M."/>
            <person name="Kumagai M."/>
            <person name="Kanamori H."/>
            <person name="Takamatsu D."/>
        </authorList>
    </citation>
    <scope>NUCLEOTIDE SEQUENCE [LARGE SCALE GENOMIC DNA]</scope>
    <source>
        <strain evidence="1 2">J42TS3</strain>
    </source>
</reference>
<dbReference type="Proteomes" id="UP000679992">
    <property type="component" value="Unassembled WGS sequence"/>
</dbReference>
<sequence>MAERFPDPTYDREVERLVSAYKEAVEAIKSELLRVDLSDMSRANSAAALAEVAKILSSLNEEASAWVEENIPKAITDGIIRTIIDLGAAETVIEAEKIVKFNRANKELIASVVADTQADLLAVTQNIDRRVRQAVRQATAEAMRANLAKGINGRRTISADILERMRKTLGSAVETGIIDSAGRRWKPETYCEMVTRTKMSSAHRDATINEALGRGAFYARVSRHGAQDACGPWEGRIVKLLRDAPGDYPFVGDISRRSLFHPQCRHQLTALRKPELASL</sequence>
<evidence type="ECO:0008006" key="3">
    <source>
        <dbReference type="Google" id="ProtNLM"/>
    </source>
</evidence>
<evidence type="ECO:0000313" key="2">
    <source>
        <dbReference type="Proteomes" id="UP000679992"/>
    </source>
</evidence>
<accession>A0ABQ4MH04</accession>
<comment type="caution">
    <text evidence="1">The sequence shown here is derived from an EMBL/GenBank/DDBJ whole genome shotgun (WGS) entry which is preliminary data.</text>
</comment>
<evidence type="ECO:0000313" key="1">
    <source>
        <dbReference type="EMBL" id="GIP55256.1"/>
    </source>
</evidence>
<proteinExistence type="predicted"/>
<dbReference type="EMBL" id="BOSL01000017">
    <property type="protein sequence ID" value="GIP55256.1"/>
    <property type="molecule type" value="Genomic_DNA"/>
</dbReference>